<reference evidence="2 3" key="1">
    <citation type="journal article" date="2010" name="J. Bacteriol.">
        <title>Genome sequences of Pelagibaca bermudensis HTCC2601T and Maritimibacter alkaliphilus HTCC2654T, the type strains of two marine Roseobacter genera.</title>
        <authorList>
            <person name="Thrash J.C."/>
            <person name="Cho J.C."/>
            <person name="Ferriera S."/>
            <person name="Johnson J."/>
            <person name="Vergin K.L."/>
            <person name="Giovannoni S.J."/>
        </authorList>
    </citation>
    <scope>NUCLEOTIDE SEQUENCE [LARGE SCALE GENOMIC DNA]</scope>
    <source>
        <strain evidence="2 3">HTCC2654</strain>
    </source>
</reference>
<evidence type="ECO:0000259" key="1">
    <source>
        <dbReference type="PROSITE" id="PS51857"/>
    </source>
</evidence>
<dbReference type="PRINTS" id="PR00050">
    <property type="entry name" value="COLDSHOCK"/>
</dbReference>
<proteinExistence type="predicted"/>
<dbReference type="GO" id="GO:0003677">
    <property type="term" value="F:DNA binding"/>
    <property type="evidence" value="ECO:0007669"/>
    <property type="project" value="UniProtKB-KW"/>
</dbReference>
<name>A3VKA9_9RHOB</name>
<dbReference type="Pfam" id="PF00313">
    <property type="entry name" value="CSD"/>
    <property type="match status" value="2"/>
</dbReference>
<gene>
    <name evidence="2" type="ORF">RB2654_04371</name>
</gene>
<dbReference type="SUPFAM" id="SSF50249">
    <property type="entry name" value="Nucleic acid-binding proteins"/>
    <property type="match status" value="2"/>
</dbReference>
<keyword evidence="2" id="KW-0238">DNA-binding</keyword>
<dbReference type="EMBL" id="AAMT01000017">
    <property type="protein sequence ID" value="EAQ11233.1"/>
    <property type="molecule type" value="Genomic_DNA"/>
</dbReference>
<dbReference type="HOGENOM" id="CLU_097141_3_0_5"/>
<dbReference type="STRING" id="314271.RB2654_04371"/>
<dbReference type="PANTHER" id="PTHR46565:SF20">
    <property type="entry name" value="COLD SHOCK DOMAIN-CONTAINING PROTEIN 4"/>
    <property type="match status" value="1"/>
</dbReference>
<feature type="domain" description="CSD" evidence="1">
    <location>
        <begin position="20"/>
        <end position="85"/>
    </location>
</feature>
<dbReference type="GO" id="GO:0005829">
    <property type="term" value="C:cytosol"/>
    <property type="evidence" value="ECO:0007669"/>
    <property type="project" value="UniProtKB-ARBA"/>
</dbReference>
<dbReference type="InterPro" id="IPR012340">
    <property type="entry name" value="NA-bd_OB-fold"/>
</dbReference>
<dbReference type="SMART" id="SM00357">
    <property type="entry name" value="CSP"/>
    <property type="match status" value="2"/>
</dbReference>
<organism evidence="2 3">
    <name type="scientific">Maritimibacter alkaliphilus HTCC2654</name>
    <dbReference type="NCBI Taxonomy" id="314271"/>
    <lineage>
        <taxon>Bacteria</taxon>
        <taxon>Pseudomonadati</taxon>
        <taxon>Pseudomonadota</taxon>
        <taxon>Alphaproteobacteria</taxon>
        <taxon>Rhodobacterales</taxon>
        <taxon>Roseobacteraceae</taxon>
        <taxon>Maritimibacter</taxon>
    </lineage>
</organism>
<dbReference type="PANTHER" id="PTHR46565">
    <property type="entry name" value="COLD SHOCK DOMAIN PROTEIN 2"/>
    <property type="match status" value="1"/>
</dbReference>
<comment type="caution">
    <text evidence="2">The sequence shown here is derived from an EMBL/GenBank/DDBJ whole genome shotgun (WGS) entry which is preliminary data.</text>
</comment>
<evidence type="ECO:0000313" key="3">
    <source>
        <dbReference type="Proteomes" id="UP000002931"/>
    </source>
</evidence>
<dbReference type="InterPro" id="IPR011129">
    <property type="entry name" value="CSD"/>
</dbReference>
<dbReference type="PROSITE" id="PS51857">
    <property type="entry name" value="CSD_2"/>
    <property type="match status" value="1"/>
</dbReference>
<evidence type="ECO:0000313" key="2">
    <source>
        <dbReference type="EMBL" id="EAQ11233.1"/>
    </source>
</evidence>
<dbReference type="CDD" id="cd04458">
    <property type="entry name" value="CSP_CDS"/>
    <property type="match status" value="2"/>
</dbReference>
<protein>
    <submittedName>
        <fullName evidence="2">Cold shock DNA-binding domain protein</fullName>
    </submittedName>
</protein>
<keyword evidence="3" id="KW-1185">Reference proteome</keyword>
<dbReference type="eggNOG" id="COG1278">
    <property type="taxonomic scope" value="Bacteria"/>
</dbReference>
<dbReference type="InterPro" id="IPR002059">
    <property type="entry name" value="CSP_DNA-bd"/>
</dbReference>
<sequence>MLDNKVCFDMDDDTASGRYVQRGTVKWFDPAKGFGFVVADQGGPDILLHANVLRNFGQSSVADRAGIEIVVQDTPRGMQAVEVLAIHAAESEETITSTFTEDLDLSRADPLEPARVKWFDKGKGFGFANAFGKPEDVFIHVEVLRRSGLADLQPGEAIGMRAAMGERGRMALLVTSWDAALDGED</sequence>
<dbReference type="Proteomes" id="UP000002931">
    <property type="component" value="Unassembled WGS sequence"/>
</dbReference>
<dbReference type="AlphaFoldDB" id="A3VKA9"/>
<dbReference type="Gene3D" id="2.40.50.140">
    <property type="entry name" value="Nucleic acid-binding proteins"/>
    <property type="match status" value="2"/>
</dbReference>
<accession>A3VKA9</accession>